<reference evidence="1 2" key="1">
    <citation type="submission" date="2024-10" db="EMBL/GenBank/DDBJ databases">
        <authorList>
            <person name="Kim D."/>
        </authorList>
    </citation>
    <scope>NUCLEOTIDE SEQUENCE [LARGE SCALE GENOMIC DNA]</scope>
    <source>
        <strain evidence="1">Taebaek</strain>
    </source>
</reference>
<dbReference type="AlphaFoldDB" id="A0ABD2HZD2"/>
<dbReference type="EMBL" id="JBICCN010000402">
    <property type="protein sequence ID" value="KAL3070907.1"/>
    <property type="molecule type" value="Genomic_DNA"/>
</dbReference>
<sequence length="80" mass="9302">MAIASDYKKLHAKSTKCQKIKLSKMEQKLFGQKPMEIIGKTQHNGIVWYIVQLEKKNAILLNHDFVIKKYPQLLLKSYGL</sequence>
<name>A0ABD2HZD2_HETSC</name>
<organism evidence="1 2">
    <name type="scientific">Heterodera schachtii</name>
    <name type="common">Sugarbeet cyst nematode worm</name>
    <name type="synonym">Tylenchus schachtii</name>
    <dbReference type="NCBI Taxonomy" id="97005"/>
    <lineage>
        <taxon>Eukaryota</taxon>
        <taxon>Metazoa</taxon>
        <taxon>Ecdysozoa</taxon>
        <taxon>Nematoda</taxon>
        <taxon>Chromadorea</taxon>
        <taxon>Rhabditida</taxon>
        <taxon>Tylenchina</taxon>
        <taxon>Tylenchomorpha</taxon>
        <taxon>Tylenchoidea</taxon>
        <taxon>Heteroderidae</taxon>
        <taxon>Heteroderinae</taxon>
        <taxon>Heterodera</taxon>
    </lineage>
</organism>
<proteinExistence type="predicted"/>
<gene>
    <name evidence="1" type="ORF">niasHS_017032</name>
</gene>
<keyword evidence="2" id="KW-1185">Reference proteome</keyword>
<evidence type="ECO:0000313" key="2">
    <source>
        <dbReference type="Proteomes" id="UP001620645"/>
    </source>
</evidence>
<evidence type="ECO:0000313" key="1">
    <source>
        <dbReference type="EMBL" id="KAL3070907.1"/>
    </source>
</evidence>
<dbReference type="Proteomes" id="UP001620645">
    <property type="component" value="Unassembled WGS sequence"/>
</dbReference>
<protein>
    <submittedName>
        <fullName evidence="1">Uncharacterized protein</fullName>
    </submittedName>
</protein>
<comment type="caution">
    <text evidence="1">The sequence shown here is derived from an EMBL/GenBank/DDBJ whole genome shotgun (WGS) entry which is preliminary data.</text>
</comment>
<accession>A0ABD2HZD2</accession>